<dbReference type="SUPFAM" id="SSF55811">
    <property type="entry name" value="Nudix"/>
    <property type="match status" value="1"/>
</dbReference>
<reference evidence="4" key="2">
    <citation type="submission" date="2020-09" db="EMBL/GenBank/DDBJ databases">
        <authorList>
            <person name="Sun Q."/>
            <person name="Zhou Y."/>
        </authorList>
    </citation>
    <scope>NUCLEOTIDE SEQUENCE</scope>
    <source>
        <strain evidence="4">CGMCC 1.12924</strain>
    </source>
</reference>
<reference evidence="4" key="1">
    <citation type="journal article" date="2014" name="Int. J. Syst. Evol. Microbiol.">
        <title>Complete genome sequence of Corynebacterium casei LMG S-19264T (=DSM 44701T), isolated from a smear-ripened cheese.</title>
        <authorList>
            <consortium name="US DOE Joint Genome Institute (JGI-PGF)"/>
            <person name="Walter F."/>
            <person name="Albersmeier A."/>
            <person name="Kalinowski J."/>
            <person name="Ruckert C."/>
        </authorList>
    </citation>
    <scope>NUCLEOTIDE SEQUENCE</scope>
    <source>
        <strain evidence="4">CGMCC 1.12924</strain>
    </source>
</reference>
<organism evidence="4 5">
    <name type="scientific">Planktosalinus lacus</name>
    <dbReference type="NCBI Taxonomy" id="1526573"/>
    <lineage>
        <taxon>Bacteria</taxon>
        <taxon>Pseudomonadati</taxon>
        <taxon>Bacteroidota</taxon>
        <taxon>Flavobacteriia</taxon>
        <taxon>Flavobacteriales</taxon>
        <taxon>Flavobacteriaceae</taxon>
        <taxon>Planktosalinus</taxon>
    </lineage>
</organism>
<dbReference type="InterPro" id="IPR020084">
    <property type="entry name" value="NUDIX_hydrolase_CS"/>
</dbReference>
<dbReference type="PANTHER" id="PTHR43736:SF1">
    <property type="entry name" value="DIHYDRONEOPTERIN TRIPHOSPHATE DIPHOSPHATASE"/>
    <property type="match status" value="1"/>
</dbReference>
<accession>A0A8J2VAW4</accession>
<dbReference type="PROSITE" id="PS51462">
    <property type="entry name" value="NUDIX"/>
    <property type="match status" value="1"/>
</dbReference>
<dbReference type="PROSITE" id="PS00893">
    <property type="entry name" value="NUDIX_BOX"/>
    <property type="match status" value="1"/>
</dbReference>
<dbReference type="InterPro" id="IPR000086">
    <property type="entry name" value="NUDIX_hydrolase_dom"/>
</dbReference>
<comment type="caution">
    <text evidence="4">The sequence shown here is derived from an EMBL/GenBank/DDBJ whole genome shotgun (WGS) entry which is preliminary data.</text>
</comment>
<evidence type="ECO:0000256" key="1">
    <source>
        <dbReference type="ARBA" id="ARBA00022801"/>
    </source>
</evidence>
<evidence type="ECO:0000313" key="4">
    <source>
        <dbReference type="EMBL" id="GGD94096.1"/>
    </source>
</evidence>
<keyword evidence="5" id="KW-1185">Reference proteome</keyword>
<gene>
    <name evidence="4" type="ORF">GCM10011312_17310</name>
</gene>
<dbReference type="RefSeq" id="WP_188441581.1">
    <property type="nucleotide sequence ID" value="NZ_BMGK01000006.1"/>
</dbReference>
<dbReference type="AlphaFoldDB" id="A0A8J2VAW4"/>
<sequence>MSSQSIFLTVDTVVFCKSEKQTLLLLIQRKNEPYKEQWALPGGFVEDYEDLETAALRELKEETGVALTSCEQLYAFGKPGRDPRRRTVSIAHVGFVKNKITPRAADDAGDARWFGIDKLPDLAFDHKEIINLAISRFLPDHSQ</sequence>
<keyword evidence="1 2" id="KW-0378">Hydrolase</keyword>
<dbReference type="InterPro" id="IPR015797">
    <property type="entry name" value="NUDIX_hydrolase-like_dom_sf"/>
</dbReference>
<proteinExistence type="inferred from homology"/>
<protein>
    <submittedName>
        <fullName evidence="4">NUDIX hydrolase</fullName>
    </submittedName>
</protein>
<dbReference type="EMBL" id="BMGK01000006">
    <property type="protein sequence ID" value="GGD94096.1"/>
    <property type="molecule type" value="Genomic_DNA"/>
</dbReference>
<dbReference type="Gene3D" id="3.90.79.10">
    <property type="entry name" value="Nucleoside Triphosphate Pyrophosphohydrolase"/>
    <property type="match status" value="1"/>
</dbReference>
<name>A0A8J2VAW4_9FLAO</name>
<evidence type="ECO:0000256" key="2">
    <source>
        <dbReference type="RuleBase" id="RU003476"/>
    </source>
</evidence>
<dbReference type="CDD" id="cd18873">
    <property type="entry name" value="NUDIX_NadM_like"/>
    <property type="match status" value="1"/>
</dbReference>
<dbReference type="Pfam" id="PF00293">
    <property type="entry name" value="NUDIX"/>
    <property type="match status" value="1"/>
</dbReference>
<dbReference type="PRINTS" id="PR00502">
    <property type="entry name" value="NUDIXFAMILY"/>
</dbReference>
<feature type="domain" description="Nudix hydrolase" evidence="3">
    <location>
        <begin position="5"/>
        <end position="138"/>
    </location>
</feature>
<evidence type="ECO:0000259" key="3">
    <source>
        <dbReference type="PROSITE" id="PS51462"/>
    </source>
</evidence>
<comment type="similarity">
    <text evidence="2">Belongs to the Nudix hydrolase family.</text>
</comment>
<dbReference type="PANTHER" id="PTHR43736">
    <property type="entry name" value="ADP-RIBOSE PYROPHOSPHATASE"/>
    <property type="match status" value="1"/>
</dbReference>
<evidence type="ECO:0000313" key="5">
    <source>
        <dbReference type="Proteomes" id="UP000652231"/>
    </source>
</evidence>
<dbReference type="GO" id="GO:0016787">
    <property type="term" value="F:hydrolase activity"/>
    <property type="evidence" value="ECO:0007669"/>
    <property type="project" value="UniProtKB-KW"/>
</dbReference>
<dbReference type="Proteomes" id="UP000652231">
    <property type="component" value="Unassembled WGS sequence"/>
</dbReference>
<dbReference type="InterPro" id="IPR020476">
    <property type="entry name" value="Nudix_hydrolase"/>
</dbReference>